<evidence type="ECO:0000313" key="2">
    <source>
        <dbReference type="Proteomes" id="UP000006316"/>
    </source>
</evidence>
<proteinExistence type="predicted"/>
<dbReference type="RefSeq" id="WP_007086931.1">
    <property type="nucleotide sequence ID" value="NZ_AJLS01000131.1"/>
</dbReference>
<dbReference type="InterPro" id="IPR015062">
    <property type="entry name" value="DUF1885"/>
</dbReference>
<dbReference type="Proteomes" id="UP000006316">
    <property type="component" value="Unassembled WGS sequence"/>
</dbReference>
<dbReference type="InterPro" id="IPR036294">
    <property type="entry name" value="Rbstp2229-like_sf"/>
</dbReference>
<organism evidence="1 2">
    <name type="scientific">Neobacillus bataviensis LMG 21833</name>
    <dbReference type="NCBI Taxonomy" id="1117379"/>
    <lineage>
        <taxon>Bacteria</taxon>
        <taxon>Bacillati</taxon>
        <taxon>Bacillota</taxon>
        <taxon>Bacilli</taxon>
        <taxon>Bacillales</taxon>
        <taxon>Bacillaceae</taxon>
        <taxon>Neobacillus</taxon>
    </lineage>
</organism>
<dbReference type="EMBL" id="AJLS01000131">
    <property type="protein sequence ID" value="EKN65544.1"/>
    <property type="molecule type" value="Genomic_DNA"/>
</dbReference>
<protein>
    <recommendedName>
        <fullName evidence="3">DUF1885 family protein</fullName>
    </recommendedName>
</protein>
<dbReference type="STRING" id="1117379.BABA_19691"/>
<dbReference type="PATRIC" id="fig|1117379.3.peg.4082"/>
<evidence type="ECO:0008006" key="3">
    <source>
        <dbReference type="Google" id="ProtNLM"/>
    </source>
</evidence>
<keyword evidence="2" id="KW-1185">Reference proteome</keyword>
<dbReference type="eggNOG" id="ENOG5031D41">
    <property type="taxonomic scope" value="Bacteria"/>
</dbReference>
<dbReference type="AlphaFoldDB" id="K6DB90"/>
<comment type="caution">
    <text evidence="1">The sequence shown here is derived from an EMBL/GenBank/DDBJ whole genome shotgun (WGS) entry which is preliminary data.</text>
</comment>
<accession>K6DB90</accession>
<sequence length="144" mass="16837">MAENAFIKLVPSSAKQTVTIEEVKDLFHYYKNITTKTGDQLNWQYGDTAFPYEIKETEDGKGKWFYLHSDHERYYAILIGVDTETVRSEDGQESEQVNIQITLPEKSTHGDKGKANEFAKFLAKKLQGELHLFNERIMYYYPRK</sequence>
<dbReference type="SUPFAM" id="SSF111171">
    <property type="entry name" value="Rbstp2229 protein"/>
    <property type="match status" value="1"/>
</dbReference>
<gene>
    <name evidence="1" type="ORF">BABA_19691</name>
</gene>
<dbReference type="Gene3D" id="3.30.310.120">
    <property type="entry name" value="Rbstp2229 like protein"/>
    <property type="match status" value="1"/>
</dbReference>
<evidence type="ECO:0000313" key="1">
    <source>
        <dbReference type="EMBL" id="EKN65544.1"/>
    </source>
</evidence>
<dbReference type="Gene3D" id="1.20.5.850">
    <property type="entry name" value="Rbstp2229 protein"/>
    <property type="match status" value="1"/>
</dbReference>
<name>K6DB90_9BACI</name>
<reference evidence="1 2" key="1">
    <citation type="journal article" date="2012" name="Front. Microbiol.">
        <title>Redundancy and modularity in membrane-associated dissimilatory nitrate reduction in Bacillus.</title>
        <authorList>
            <person name="Heylen K."/>
            <person name="Keltjens J."/>
        </authorList>
    </citation>
    <scope>NUCLEOTIDE SEQUENCE [LARGE SCALE GENOMIC DNA]</scope>
    <source>
        <strain evidence="2">LMG 21833T</strain>
    </source>
</reference>
<dbReference type="Pfam" id="PF08968">
    <property type="entry name" value="DUF1885"/>
    <property type="match status" value="1"/>
</dbReference>